<dbReference type="GO" id="GO:0005525">
    <property type="term" value="F:GTP binding"/>
    <property type="evidence" value="ECO:0007669"/>
    <property type="project" value="UniProtKB-KW"/>
</dbReference>
<keyword evidence="6 10" id="KW-0464">Manganese</keyword>
<keyword evidence="2 10" id="KW-0479">Metal-binding</keyword>
<feature type="binding site" evidence="9">
    <location>
        <begin position="352"/>
        <end position="353"/>
    </location>
    <ligand>
        <name>GMP</name>
        <dbReference type="ChEBI" id="CHEBI:58115"/>
    </ligand>
</feature>
<evidence type="ECO:0000256" key="7">
    <source>
        <dbReference type="ARBA" id="ARBA00047746"/>
    </source>
</evidence>
<evidence type="ECO:0000256" key="11">
    <source>
        <dbReference type="RuleBase" id="RU371113"/>
    </source>
</evidence>
<keyword evidence="1 11" id="KW-0436">Ligase</keyword>
<organism evidence="12 13">
    <name type="scientific">Enhygromyxa salina</name>
    <dbReference type="NCBI Taxonomy" id="215803"/>
    <lineage>
        <taxon>Bacteria</taxon>
        <taxon>Pseudomonadati</taxon>
        <taxon>Myxococcota</taxon>
        <taxon>Polyangia</taxon>
        <taxon>Nannocystales</taxon>
        <taxon>Nannocystaceae</taxon>
        <taxon>Enhygromyxa</taxon>
    </lineage>
</organism>
<feature type="binding site" evidence="9">
    <location>
        <position position="387"/>
    </location>
    <ligand>
        <name>GMP</name>
        <dbReference type="ChEBI" id="CHEBI:58115"/>
    </ligand>
</feature>
<keyword evidence="5 9" id="KW-0342">GTP-binding</keyword>
<evidence type="ECO:0000256" key="2">
    <source>
        <dbReference type="ARBA" id="ARBA00022723"/>
    </source>
</evidence>
<dbReference type="InterPro" id="IPR001233">
    <property type="entry name" value="RtcB"/>
</dbReference>
<dbReference type="EC" id="6.5.1.-" evidence="11"/>
<feature type="binding site" evidence="9">
    <location>
        <position position="475"/>
    </location>
    <ligand>
        <name>GMP</name>
        <dbReference type="ChEBI" id="CHEBI:58115"/>
    </ligand>
</feature>
<reference evidence="12 13" key="1">
    <citation type="submission" date="2018-03" db="EMBL/GenBank/DDBJ databases">
        <title>Draft Genome Sequences of the Obligatory Marine Myxobacteria Enhygromyxa salina SWB007.</title>
        <authorList>
            <person name="Poehlein A."/>
            <person name="Moghaddam J.A."/>
            <person name="Harms H."/>
            <person name="Alanjari M."/>
            <person name="Koenig G.M."/>
            <person name="Daniel R."/>
            <person name="Schaeberle T.F."/>
        </authorList>
    </citation>
    <scope>NUCLEOTIDE SEQUENCE [LARGE SCALE GENOMIC DNA]</scope>
    <source>
        <strain evidence="12 13">SWB007</strain>
    </source>
</reference>
<feature type="binding site" evidence="10">
    <location>
        <position position="352"/>
    </location>
    <ligand>
        <name>Mn(2+)</name>
        <dbReference type="ChEBI" id="CHEBI:29035"/>
        <label>2</label>
    </ligand>
</feature>
<dbReference type="GO" id="GO:0046872">
    <property type="term" value="F:metal ion binding"/>
    <property type="evidence" value="ECO:0007669"/>
    <property type="project" value="UniProtKB-UniRule"/>
</dbReference>
<evidence type="ECO:0000256" key="1">
    <source>
        <dbReference type="ARBA" id="ARBA00022598"/>
    </source>
</evidence>
<feature type="active site" description="GMP-histidine intermediate" evidence="8">
    <location>
        <position position="404"/>
    </location>
</feature>
<keyword evidence="4" id="KW-0692">RNA repair</keyword>
<dbReference type="GO" id="GO:0003972">
    <property type="term" value="F:RNA ligase (ATP) activity"/>
    <property type="evidence" value="ECO:0007669"/>
    <property type="project" value="TreeGrafter"/>
</dbReference>
<dbReference type="Pfam" id="PF01139">
    <property type="entry name" value="RtcB"/>
    <property type="match status" value="1"/>
</dbReference>
<feature type="binding site" evidence="10">
    <location>
        <position position="265"/>
    </location>
    <ligand>
        <name>Mn(2+)</name>
        <dbReference type="ChEBI" id="CHEBI:29035"/>
        <label>2</label>
    </ligand>
</feature>
<evidence type="ECO:0000256" key="5">
    <source>
        <dbReference type="ARBA" id="ARBA00023134"/>
    </source>
</evidence>
<comment type="caution">
    <text evidence="12">The sequence shown here is derived from an EMBL/GenBank/DDBJ whole genome shotgun (WGS) entry which is preliminary data.</text>
</comment>
<dbReference type="EMBL" id="PVNL01000028">
    <property type="protein sequence ID" value="PRQ09332.1"/>
    <property type="molecule type" value="Genomic_DNA"/>
</dbReference>
<dbReference type="InterPro" id="IPR036025">
    <property type="entry name" value="RtcB-like_sf"/>
</dbReference>
<comment type="cofactor">
    <cofactor evidence="10 11">
        <name>Mn(2+)</name>
        <dbReference type="ChEBI" id="CHEBI:29035"/>
    </cofactor>
    <text evidence="10 11">Binds 2 manganese ions per subunit.</text>
</comment>
<feature type="binding site" evidence="9">
    <location>
        <begin position="233"/>
        <end position="237"/>
    </location>
    <ligand>
        <name>GMP</name>
        <dbReference type="ChEBI" id="CHEBI:58115"/>
    </ligand>
</feature>
<evidence type="ECO:0000256" key="4">
    <source>
        <dbReference type="ARBA" id="ARBA00022800"/>
    </source>
</evidence>
<comment type="subunit">
    <text evidence="11">Monomer.</text>
</comment>
<dbReference type="PANTHER" id="PTHR11118:SF1">
    <property type="entry name" value="RNA-SPLICING LIGASE RTCB HOMOLOG"/>
    <property type="match status" value="1"/>
</dbReference>
<feature type="binding site" evidence="10">
    <location>
        <position position="116"/>
    </location>
    <ligand>
        <name>Mn(2+)</name>
        <dbReference type="ChEBI" id="CHEBI:29035"/>
        <label>1</label>
    </ligand>
</feature>
<dbReference type="Proteomes" id="UP000238823">
    <property type="component" value="Unassembled WGS sequence"/>
</dbReference>
<protein>
    <recommendedName>
        <fullName evidence="11">tRNA-splicing ligase RtcB</fullName>
        <ecNumber evidence="11">6.5.1.-</ecNumber>
    </recommendedName>
</protein>
<dbReference type="PANTHER" id="PTHR11118">
    <property type="entry name" value="RNA-SPLICING LIGASE RTCB HOMOLOG"/>
    <property type="match status" value="1"/>
</dbReference>
<accession>A0A2S9YWA5</accession>
<dbReference type="GO" id="GO:0042245">
    <property type="term" value="P:RNA repair"/>
    <property type="evidence" value="ECO:0007669"/>
    <property type="project" value="UniProtKB-KW"/>
</dbReference>
<evidence type="ECO:0000256" key="6">
    <source>
        <dbReference type="ARBA" id="ARBA00023211"/>
    </source>
</evidence>
<keyword evidence="3 9" id="KW-0547">Nucleotide-binding</keyword>
<evidence type="ECO:0000256" key="8">
    <source>
        <dbReference type="PIRSR" id="PIRSR601233-1"/>
    </source>
</evidence>
<evidence type="ECO:0000313" key="13">
    <source>
        <dbReference type="Proteomes" id="UP000238823"/>
    </source>
</evidence>
<evidence type="ECO:0000313" key="12">
    <source>
        <dbReference type="EMBL" id="PRQ09332.1"/>
    </source>
</evidence>
<feature type="binding site" evidence="9">
    <location>
        <begin position="404"/>
        <end position="407"/>
    </location>
    <ligand>
        <name>GMP</name>
        <dbReference type="ChEBI" id="CHEBI:58115"/>
    </ligand>
</feature>
<sequence length="476" mass="51123">MSKSAPTPGKPAKIERIVAALARQGLAVSRTGSVWTLARPERADTPRAEVLLPDGFPLSSKAAVQLERFASATHPAGGTVVAARATPDFHAGARVPVGAVVATSPDMLVPEAIGTDINCGMRLHVVDLDYERFLAAKPKLVASLRGDLLLGTRDLPMDYRSLRALYRAGAPAWLEQVRATPLGRMALADCEQIETELERCYELGSFEGSTTWFRGGEREIIRDPCLGTPGGGNHFVEIQVVDAILDGRMAHAWGVRQGQLAFMVHSGSRAVGVAVGEHWRERARDLWPTGLAHPSSGVFAVHGEAAKAYLEAMSTAANYGAVNRLLLAELVRLRLREHYGDLAAPLVWDGPHNLVSRERGLNVHRKGATPARAGEPVLIPGSMGQPSYLMVGLGSEHWLASASHGAGRALTRHRARHLDERDAGLAGVECIALHAERLREEAPAAYKDIAPVIDVQVEAGIVGPVARMRPLLTFKA</sequence>
<feature type="binding site" evidence="10">
    <location>
        <position position="234"/>
    </location>
    <ligand>
        <name>Mn(2+)</name>
        <dbReference type="ChEBI" id="CHEBI:29035"/>
        <label>1</label>
    </ligand>
</feature>
<evidence type="ECO:0000256" key="10">
    <source>
        <dbReference type="PIRSR" id="PIRSR601233-3"/>
    </source>
</evidence>
<dbReference type="OrthoDB" id="9802323at2"/>
<dbReference type="GO" id="GO:0170057">
    <property type="term" value="F:RNA ligase (GTP) activity"/>
    <property type="evidence" value="ECO:0007669"/>
    <property type="project" value="UniProtKB-EC"/>
</dbReference>
<dbReference type="RefSeq" id="WP_106087981.1">
    <property type="nucleotide sequence ID" value="NZ_PVNL01000028.1"/>
</dbReference>
<dbReference type="GO" id="GO:0006396">
    <property type="term" value="P:RNA processing"/>
    <property type="evidence" value="ECO:0007669"/>
    <property type="project" value="InterPro"/>
</dbReference>
<dbReference type="SUPFAM" id="SSF103365">
    <property type="entry name" value="Hypothetical protein PH1602"/>
    <property type="match status" value="1"/>
</dbReference>
<feature type="binding site" evidence="9">
    <location>
        <begin position="380"/>
        <end position="383"/>
    </location>
    <ligand>
        <name>GMP</name>
        <dbReference type="ChEBI" id="CHEBI:58115"/>
    </ligand>
</feature>
<evidence type="ECO:0000256" key="9">
    <source>
        <dbReference type="PIRSR" id="PIRSR601233-2"/>
    </source>
</evidence>
<dbReference type="Gene3D" id="3.90.1860.10">
    <property type="entry name" value="tRNA-splicing ligase RtcB"/>
    <property type="match status" value="1"/>
</dbReference>
<dbReference type="AlphaFoldDB" id="A0A2S9YWA5"/>
<comment type="catalytic activity">
    <reaction evidence="7">
        <text>a 3'-end 3'-phospho-ribonucleotide-RNA + a 5'-end dephospho-ribonucleoside-RNA + GTP = a ribonucleotidyl-ribonucleotide-RNA + GMP + diphosphate</text>
        <dbReference type="Rhea" id="RHEA:68076"/>
        <dbReference type="Rhea" id="RHEA-COMP:10463"/>
        <dbReference type="Rhea" id="RHEA-COMP:13936"/>
        <dbReference type="Rhea" id="RHEA-COMP:17355"/>
        <dbReference type="ChEBI" id="CHEBI:33019"/>
        <dbReference type="ChEBI" id="CHEBI:37565"/>
        <dbReference type="ChEBI" id="CHEBI:58115"/>
        <dbReference type="ChEBI" id="CHEBI:83062"/>
        <dbReference type="ChEBI" id="CHEBI:138284"/>
        <dbReference type="ChEBI" id="CHEBI:173118"/>
        <dbReference type="EC" id="6.5.1.8"/>
    </reaction>
</comment>
<proteinExistence type="inferred from homology"/>
<name>A0A2S9YWA5_9BACT</name>
<comment type="similarity">
    <text evidence="11">Belongs to the RtcB family.</text>
</comment>
<gene>
    <name evidence="12" type="primary">rtcB_1</name>
    <name evidence="11" type="synonym">rtcB</name>
    <name evidence="12" type="ORF">ENSA7_09210</name>
</gene>
<evidence type="ECO:0000256" key="3">
    <source>
        <dbReference type="ARBA" id="ARBA00022741"/>
    </source>
</evidence>